<sequence>MTDGTFTARLHFPDRVREEQLDLVDGKYPETFDASYLVEDGSQVILMSWRLRVPVNRDSTTQDYYLASEQDPPLGSSGYGFFSYVASHPSWDRDLRFLGTREQFELWFPTVSQGVALDDPALTIDETPR</sequence>
<organism evidence="1 2">
    <name type="scientific">Leifsonia shinshuensis</name>
    <dbReference type="NCBI Taxonomy" id="150026"/>
    <lineage>
        <taxon>Bacteria</taxon>
        <taxon>Bacillati</taxon>
        <taxon>Actinomycetota</taxon>
        <taxon>Actinomycetes</taxon>
        <taxon>Micrococcales</taxon>
        <taxon>Microbacteriaceae</taxon>
        <taxon>Leifsonia</taxon>
    </lineage>
</organism>
<protein>
    <submittedName>
        <fullName evidence="1">Uncharacterized protein</fullName>
    </submittedName>
</protein>
<dbReference type="RefSeq" id="WP_179605710.1">
    <property type="nucleotide sequence ID" value="NZ_BAABEH010000001.1"/>
</dbReference>
<proteinExistence type="predicted"/>
<evidence type="ECO:0000313" key="1">
    <source>
        <dbReference type="EMBL" id="NYJ23830.1"/>
    </source>
</evidence>
<reference evidence="1 2" key="1">
    <citation type="submission" date="2020-07" db="EMBL/GenBank/DDBJ databases">
        <title>Sequencing the genomes of 1000 actinobacteria strains.</title>
        <authorList>
            <person name="Klenk H.-P."/>
        </authorList>
    </citation>
    <scope>NUCLEOTIDE SEQUENCE [LARGE SCALE GENOMIC DNA]</scope>
    <source>
        <strain evidence="1 2">DSM 15165</strain>
    </source>
</reference>
<dbReference type="EMBL" id="JACCFL010000001">
    <property type="protein sequence ID" value="NYJ23830.1"/>
    <property type="molecule type" value="Genomic_DNA"/>
</dbReference>
<dbReference type="AlphaFoldDB" id="A0A853CYF4"/>
<comment type="caution">
    <text evidence="1">The sequence shown here is derived from an EMBL/GenBank/DDBJ whole genome shotgun (WGS) entry which is preliminary data.</text>
</comment>
<dbReference type="Proteomes" id="UP000578352">
    <property type="component" value="Unassembled WGS sequence"/>
</dbReference>
<accession>A0A853CYF4</accession>
<evidence type="ECO:0000313" key="2">
    <source>
        <dbReference type="Proteomes" id="UP000578352"/>
    </source>
</evidence>
<gene>
    <name evidence="1" type="ORF">HNR13_002117</name>
</gene>
<name>A0A853CYF4_9MICO</name>